<comment type="caution">
    <text evidence="2">The sequence shown here is derived from an EMBL/GenBank/DDBJ whole genome shotgun (WGS) entry which is preliminary data.</text>
</comment>
<dbReference type="EMBL" id="JAANER010000004">
    <property type="protein sequence ID" value="KAG9191006.1"/>
    <property type="molecule type" value="Genomic_DNA"/>
</dbReference>
<dbReference type="Gene3D" id="2.170.270.10">
    <property type="entry name" value="SET domain"/>
    <property type="match status" value="1"/>
</dbReference>
<feature type="domain" description="SET" evidence="1">
    <location>
        <begin position="2"/>
        <end position="124"/>
    </location>
</feature>
<dbReference type="InterPro" id="IPR001214">
    <property type="entry name" value="SET_dom"/>
</dbReference>
<keyword evidence="3" id="KW-1185">Reference proteome</keyword>
<sequence>MPSLYEPRPLPGKGNGLVASVNIPKGTRILCEKPIFTLASRADKLDSAVLMRVKALSKNQQRQYLSLHNNYPAGNIFSGIFRTNSLPCGPESEVGGVWNDMTNSETIHAVRDIKPGEEITIDYIKSEAFEARRTHLRDSFGFDCDCSLCSLPPSERQDSDARRALIERLDKQIGNSARVMNTPVCVAPQTEHQLVV</sequence>
<dbReference type="SUPFAM" id="SSF82199">
    <property type="entry name" value="SET domain"/>
    <property type="match status" value="1"/>
</dbReference>
<dbReference type="InterPro" id="IPR046341">
    <property type="entry name" value="SET_dom_sf"/>
</dbReference>
<accession>A0AAD4IAE9</accession>
<protein>
    <recommendedName>
        <fullName evidence="1">SET domain-containing protein</fullName>
    </recommendedName>
</protein>
<dbReference type="AlphaFoldDB" id="A0AAD4IAE9"/>
<dbReference type="SMART" id="SM00317">
    <property type="entry name" value="SET"/>
    <property type="match status" value="1"/>
</dbReference>
<name>A0AAD4IAE9_9PLEO</name>
<dbReference type="CDD" id="cd20071">
    <property type="entry name" value="SET_SMYD"/>
    <property type="match status" value="1"/>
</dbReference>
<dbReference type="PROSITE" id="PS50280">
    <property type="entry name" value="SET"/>
    <property type="match status" value="1"/>
</dbReference>
<evidence type="ECO:0000313" key="2">
    <source>
        <dbReference type="EMBL" id="KAG9191006.1"/>
    </source>
</evidence>
<dbReference type="PANTHER" id="PTHR47332">
    <property type="entry name" value="SET DOMAIN-CONTAINING PROTEIN 5"/>
    <property type="match status" value="1"/>
</dbReference>
<reference evidence="2" key="1">
    <citation type="submission" date="2021-07" db="EMBL/GenBank/DDBJ databases">
        <title>Genome Resource of American Ginseng Black Spot Pathogen Alternaria panax.</title>
        <authorList>
            <person name="Qiu C."/>
            <person name="Wang W."/>
            <person name="Liu Z."/>
        </authorList>
    </citation>
    <scope>NUCLEOTIDE SEQUENCE</scope>
    <source>
        <strain evidence="2">BNCC115425</strain>
    </source>
</reference>
<evidence type="ECO:0000259" key="1">
    <source>
        <dbReference type="PROSITE" id="PS50280"/>
    </source>
</evidence>
<dbReference type="PANTHER" id="PTHR47332:SF4">
    <property type="entry name" value="SET DOMAIN-CONTAINING PROTEIN 5"/>
    <property type="match status" value="1"/>
</dbReference>
<dbReference type="InterPro" id="IPR053185">
    <property type="entry name" value="SET_domain_protein"/>
</dbReference>
<evidence type="ECO:0000313" key="3">
    <source>
        <dbReference type="Proteomes" id="UP001199106"/>
    </source>
</evidence>
<gene>
    <name evidence="2" type="ORF">G6011_09094</name>
</gene>
<proteinExistence type="predicted"/>
<dbReference type="Pfam" id="PF00856">
    <property type="entry name" value="SET"/>
    <property type="match status" value="1"/>
</dbReference>
<organism evidence="2 3">
    <name type="scientific">Alternaria panax</name>
    <dbReference type="NCBI Taxonomy" id="48097"/>
    <lineage>
        <taxon>Eukaryota</taxon>
        <taxon>Fungi</taxon>
        <taxon>Dikarya</taxon>
        <taxon>Ascomycota</taxon>
        <taxon>Pezizomycotina</taxon>
        <taxon>Dothideomycetes</taxon>
        <taxon>Pleosporomycetidae</taxon>
        <taxon>Pleosporales</taxon>
        <taxon>Pleosporineae</taxon>
        <taxon>Pleosporaceae</taxon>
        <taxon>Alternaria</taxon>
        <taxon>Alternaria sect. Panax</taxon>
    </lineage>
</organism>
<dbReference type="Proteomes" id="UP001199106">
    <property type="component" value="Unassembled WGS sequence"/>
</dbReference>